<dbReference type="InterPro" id="IPR005302">
    <property type="entry name" value="MoCF_Sase_C"/>
</dbReference>
<comment type="caution">
    <text evidence="2">The sequence shown here is derived from an EMBL/GenBank/DDBJ whole genome shotgun (WGS) entry which is preliminary data.</text>
</comment>
<dbReference type="OrthoDB" id="9789048at2"/>
<dbReference type="PANTHER" id="PTHR36930">
    <property type="entry name" value="METAL-SULFUR CLUSTER BIOSYNTHESIS PROTEINS YUAD-RELATED"/>
    <property type="match status" value="1"/>
</dbReference>
<dbReference type="GO" id="GO:0030170">
    <property type="term" value="F:pyridoxal phosphate binding"/>
    <property type="evidence" value="ECO:0007669"/>
    <property type="project" value="InterPro"/>
</dbReference>
<gene>
    <name evidence="2" type="ORF">Pmgp_00324</name>
</gene>
<dbReference type="PROSITE" id="PS51340">
    <property type="entry name" value="MOSC"/>
    <property type="match status" value="1"/>
</dbReference>
<dbReference type="RefSeq" id="WP_134212214.1">
    <property type="nucleotide sequence ID" value="NZ_QFFZ01000002.1"/>
</dbReference>
<sequence length="144" mass="15613">MGIIKAVCTSPEKGMRKKDKGEGILVKEHGLQDDAHSGPWHRQVSLLALESIEKMRAMGLDVGPGDFAENLTTEGINLVELPIGTRLKIGSEAVGEVTQIGKECHNRCAIFYQAGDCVMPREGIFIRVLEGGQVKTGDTIEVIQ</sequence>
<dbReference type="Pfam" id="PF03473">
    <property type="entry name" value="MOSC"/>
    <property type="match status" value="1"/>
</dbReference>
<organism evidence="2 3">
    <name type="scientific">Pelotomaculum propionicicum</name>
    <dbReference type="NCBI Taxonomy" id="258475"/>
    <lineage>
        <taxon>Bacteria</taxon>
        <taxon>Bacillati</taxon>
        <taxon>Bacillota</taxon>
        <taxon>Clostridia</taxon>
        <taxon>Eubacteriales</taxon>
        <taxon>Desulfotomaculaceae</taxon>
        <taxon>Pelotomaculum</taxon>
    </lineage>
</organism>
<dbReference type="Proteomes" id="UP000297597">
    <property type="component" value="Unassembled WGS sequence"/>
</dbReference>
<reference evidence="2 3" key="1">
    <citation type="journal article" date="2018" name="Environ. Microbiol.">
        <title>Novel energy conservation strategies and behaviour of Pelotomaculum schinkii driving syntrophic propionate catabolism.</title>
        <authorList>
            <person name="Hidalgo-Ahumada C.A.P."/>
            <person name="Nobu M.K."/>
            <person name="Narihiro T."/>
            <person name="Tamaki H."/>
            <person name="Liu W.T."/>
            <person name="Kamagata Y."/>
            <person name="Stams A.J.M."/>
            <person name="Imachi H."/>
            <person name="Sousa D.Z."/>
        </authorList>
    </citation>
    <scope>NUCLEOTIDE SEQUENCE [LARGE SCALE GENOMIC DNA]</scope>
    <source>
        <strain evidence="2 3">MGP</strain>
    </source>
</reference>
<dbReference type="GO" id="GO:0003824">
    <property type="term" value="F:catalytic activity"/>
    <property type="evidence" value="ECO:0007669"/>
    <property type="project" value="InterPro"/>
</dbReference>
<evidence type="ECO:0000313" key="3">
    <source>
        <dbReference type="Proteomes" id="UP000297597"/>
    </source>
</evidence>
<dbReference type="InterPro" id="IPR052716">
    <property type="entry name" value="MOSC_domain"/>
</dbReference>
<accession>A0A4Y7RXD7</accession>
<dbReference type="Gene3D" id="2.40.33.20">
    <property type="entry name" value="PK beta-barrel domain-like"/>
    <property type="match status" value="1"/>
</dbReference>
<dbReference type="InterPro" id="IPR011037">
    <property type="entry name" value="Pyrv_Knase-like_insert_dom_sf"/>
</dbReference>
<feature type="domain" description="MOSC" evidence="1">
    <location>
        <begin position="18"/>
        <end position="143"/>
    </location>
</feature>
<dbReference type="SUPFAM" id="SSF50800">
    <property type="entry name" value="PK beta-barrel domain-like"/>
    <property type="match status" value="1"/>
</dbReference>
<dbReference type="AlphaFoldDB" id="A0A4Y7RXD7"/>
<evidence type="ECO:0000259" key="1">
    <source>
        <dbReference type="PROSITE" id="PS51340"/>
    </source>
</evidence>
<name>A0A4Y7RXD7_9FIRM</name>
<protein>
    <recommendedName>
        <fullName evidence="1">MOSC domain-containing protein</fullName>
    </recommendedName>
</protein>
<dbReference type="PANTHER" id="PTHR36930:SF1">
    <property type="entry name" value="MOSC DOMAIN-CONTAINING PROTEIN"/>
    <property type="match status" value="1"/>
</dbReference>
<keyword evidence="3" id="KW-1185">Reference proteome</keyword>
<dbReference type="GO" id="GO:0030151">
    <property type="term" value="F:molybdenum ion binding"/>
    <property type="evidence" value="ECO:0007669"/>
    <property type="project" value="InterPro"/>
</dbReference>
<evidence type="ECO:0000313" key="2">
    <source>
        <dbReference type="EMBL" id="TEB13430.1"/>
    </source>
</evidence>
<proteinExistence type="predicted"/>
<dbReference type="EMBL" id="QFFZ01000002">
    <property type="protein sequence ID" value="TEB13430.1"/>
    <property type="molecule type" value="Genomic_DNA"/>
</dbReference>